<keyword evidence="5" id="KW-0812">Transmembrane</keyword>
<keyword evidence="5" id="KW-0472">Membrane</keyword>
<feature type="transmembrane region" description="Helical" evidence="5">
    <location>
        <begin position="60"/>
        <end position="79"/>
    </location>
</feature>
<organism evidence="6 7">
    <name type="scientific">Chaetoceros tenuissimus</name>
    <dbReference type="NCBI Taxonomy" id="426638"/>
    <lineage>
        <taxon>Eukaryota</taxon>
        <taxon>Sar</taxon>
        <taxon>Stramenopiles</taxon>
        <taxon>Ochrophyta</taxon>
        <taxon>Bacillariophyta</taxon>
        <taxon>Coscinodiscophyceae</taxon>
        <taxon>Chaetocerotophycidae</taxon>
        <taxon>Chaetocerotales</taxon>
        <taxon>Chaetocerotaceae</taxon>
        <taxon>Chaetoceros</taxon>
    </lineage>
</organism>
<dbReference type="PRINTS" id="PR00301">
    <property type="entry name" value="HEATSHOCK70"/>
</dbReference>
<evidence type="ECO:0000256" key="3">
    <source>
        <dbReference type="ARBA" id="ARBA00023186"/>
    </source>
</evidence>
<dbReference type="GO" id="GO:0034663">
    <property type="term" value="C:endoplasmic reticulum chaperone complex"/>
    <property type="evidence" value="ECO:0007669"/>
    <property type="project" value="TreeGrafter"/>
</dbReference>
<protein>
    <submittedName>
        <fullName evidence="6">Uncharacterized protein</fullName>
    </submittedName>
</protein>
<keyword evidence="7" id="KW-1185">Reference proteome</keyword>
<evidence type="ECO:0000313" key="6">
    <source>
        <dbReference type="EMBL" id="GFH57453.1"/>
    </source>
</evidence>
<dbReference type="PANTHER" id="PTHR45639:SF3">
    <property type="entry name" value="HYPOXIA UP-REGULATED PROTEIN 1"/>
    <property type="match status" value="1"/>
</dbReference>
<comment type="caution">
    <text evidence="6">The sequence shown here is derived from an EMBL/GenBank/DDBJ whole genome shotgun (WGS) entry which is preliminary data.</text>
</comment>
<dbReference type="InterPro" id="IPR013126">
    <property type="entry name" value="Hsp_70_fam"/>
</dbReference>
<reference evidence="6 7" key="1">
    <citation type="journal article" date="2021" name="Sci. Rep.">
        <title>The genome of the diatom Chaetoceros tenuissimus carries an ancient integrated fragment of an extant virus.</title>
        <authorList>
            <person name="Hongo Y."/>
            <person name="Kimura K."/>
            <person name="Takaki Y."/>
            <person name="Yoshida Y."/>
            <person name="Baba S."/>
            <person name="Kobayashi G."/>
            <person name="Nagasaki K."/>
            <person name="Hano T."/>
            <person name="Tomaru Y."/>
        </authorList>
    </citation>
    <scope>NUCLEOTIDE SEQUENCE [LARGE SCALE GENOMIC DNA]</scope>
    <source>
        <strain evidence="6 7">NIES-3715</strain>
    </source>
</reference>
<keyword evidence="3" id="KW-0143">Chaperone</keyword>
<dbReference type="Gene3D" id="3.90.640.10">
    <property type="entry name" value="Actin, Chain A, domain 4"/>
    <property type="match status" value="1"/>
</dbReference>
<proteinExistence type="predicted"/>
<feature type="region of interest" description="Disordered" evidence="4">
    <location>
        <begin position="104"/>
        <end position="127"/>
    </location>
</feature>
<feature type="compositionally biased region" description="Low complexity" evidence="4">
    <location>
        <begin position="115"/>
        <end position="127"/>
    </location>
</feature>
<keyword evidence="1" id="KW-0547">Nucleotide-binding</keyword>
<dbReference type="InterPro" id="IPR043129">
    <property type="entry name" value="ATPase_NBD"/>
</dbReference>
<dbReference type="Gene3D" id="3.30.420.40">
    <property type="match status" value="2"/>
</dbReference>
<dbReference type="Proteomes" id="UP001054902">
    <property type="component" value="Unassembled WGS sequence"/>
</dbReference>
<evidence type="ECO:0000256" key="2">
    <source>
        <dbReference type="ARBA" id="ARBA00022840"/>
    </source>
</evidence>
<sequence>MSSQLRNIHRLKWRNNSSPLISSFTERCTNNKDRHELEKNTEFHSLNSFRYYHATQKKEILPLIAVGVGFIGLYSFRALKRMDKEWEDYEEELREYNLEHGINNDEDVDNAFDGSAASSSNSQATSSVDQAKLFRDGTLAIDLGTLNIRIAHKPTSGDAKPNVVVNREGKRATPNHILFEADGNFLTGSLASSKLYERANSSSPAVNPGVLLRGSDDDIEPSILNHMVQKVISSCAKDALEQAIGRKTLPMQNLFAIDRADGYNVRPVFIYPPKCDQSNDNNETLRKYREAVQSLSLPDSISSFVSEPVCSVAGAKFYDLLPSQTPGPVLVIDVGASVTSMSIVDNDELKHSSQLDGFGGESLVESLMDYICKDFYNSKASDVSDTMAVQRIYDASKDAILELSSGSKKNLGRVQINIPYLSVDEKMQPKHLDVGVSAAVLNQEFNDLISSKIVGKSGPQQNFLSNSMPTPTTLTQLMSSMIMQVMESSNSNPFSLNSILVVGGGSRSPAIQKAIKEAVSSLAGDQYTQEKVIIPRDELIEELTVVGASLTK</sequence>
<evidence type="ECO:0000256" key="1">
    <source>
        <dbReference type="ARBA" id="ARBA00022741"/>
    </source>
</evidence>
<name>A0AAD3HBW3_9STRA</name>
<dbReference type="PANTHER" id="PTHR45639">
    <property type="entry name" value="HSC70CB, ISOFORM G-RELATED"/>
    <property type="match status" value="1"/>
</dbReference>
<evidence type="ECO:0000256" key="4">
    <source>
        <dbReference type="SAM" id="MobiDB-lite"/>
    </source>
</evidence>
<dbReference type="Pfam" id="PF00012">
    <property type="entry name" value="HSP70"/>
    <property type="match status" value="1"/>
</dbReference>
<gene>
    <name evidence="6" type="ORF">CTEN210_13929</name>
</gene>
<evidence type="ECO:0000256" key="5">
    <source>
        <dbReference type="SAM" id="Phobius"/>
    </source>
</evidence>
<accession>A0AAD3HBW3</accession>
<dbReference type="GO" id="GO:0140662">
    <property type="term" value="F:ATP-dependent protein folding chaperone"/>
    <property type="evidence" value="ECO:0007669"/>
    <property type="project" value="InterPro"/>
</dbReference>
<dbReference type="GO" id="GO:0030968">
    <property type="term" value="P:endoplasmic reticulum unfolded protein response"/>
    <property type="evidence" value="ECO:0007669"/>
    <property type="project" value="TreeGrafter"/>
</dbReference>
<dbReference type="GO" id="GO:0005524">
    <property type="term" value="F:ATP binding"/>
    <property type="evidence" value="ECO:0007669"/>
    <property type="project" value="UniProtKB-KW"/>
</dbReference>
<dbReference type="SUPFAM" id="SSF53067">
    <property type="entry name" value="Actin-like ATPase domain"/>
    <property type="match status" value="2"/>
</dbReference>
<dbReference type="EMBL" id="BLLK01000058">
    <property type="protein sequence ID" value="GFH57453.1"/>
    <property type="molecule type" value="Genomic_DNA"/>
</dbReference>
<keyword evidence="5" id="KW-1133">Transmembrane helix</keyword>
<keyword evidence="2" id="KW-0067">ATP-binding</keyword>
<dbReference type="AlphaFoldDB" id="A0AAD3HBW3"/>
<evidence type="ECO:0000313" key="7">
    <source>
        <dbReference type="Proteomes" id="UP001054902"/>
    </source>
</evidence>